<dbReference type="EMBL" id="CVLB01000001">
    <property type="protein sequence ID" value="CRF32780.1"/>
    <property type="molecule type" value="Genomic_DNA"/>
</dbReference>
<accession>A0A0G4K628</accession>
<sequence>MTNKVLQFINGKEFWESKYPNVSCYLKTLILDNDSFSKKEKKELFNYFFDLRKKLELPYFTTYYYGKTDTITEANFFNDIIDIIVNSLESEIKNILDKKNIDSQDIFNLFDYIVCVNNHIDKNKIIEYVNNSLLAILNILEANHTKDDEEKIKSSIAMLNDIDINIYDIEDHLYKIISFIYQTKNISNKLVLELSEQIGFILKKEENIDNVNKDIILFVLYNFNRNINDYNFYSFIYTKLILNILDKINDVDFEIEIFDYTFPNFLKDVLSNSSDYLFNLYL</sequence>
<organism evidence="1 2">
    <name type="scientific">Brachyspira suanatina</name>
    <dbReference type="NCBI Taxonomy" id="381802"/>
    <lineage>
        <taxon>Bacteria</taxon>
        <taxon>Pseudomonadati</taxon>
        <taxon>Spirochaetota</taxon>
        <taxon>Spirochaetia</taxon>
        <taxon>Brachyspirales</taxon>
        <taxon>Brachyspiraceae</taxon>
        <taxon>Brachyspira</taxon>
    </lineage>
</organism>
<dbReference type="RefSeq" id="WP_048594195.1">
    <property type="nucleotide sequence ID" value="NZ_CVLB01000001.1"/>
</dbReference>
<evidence type="ECO:0000313" key="2">
    <source>
        <dbReference type="Proteomes" id="UP000043763"/>
    </source>
</evidence>
<dbReference type="OrthoDB" id="9938310at2"/>
<name>A0A0G4K628_9SPIR</name>
<keyword evidence="2" id="KW-1185">Reference proteome</keyword>
<gene>
    <name evidence="1" type="ORF">BRSU_1019</name>
</gene>
<proteinExistence type="predicted"/>
<protein>
    <submittedName>
        <fullName evidence="1">Uncharacterized protein</fullName>
    </submittedName>
</protein>
<dbReference type="Proteomes" id="UP000043763">
    <property type="component" value="Unassembled WGS sequence"/>
</dbReference>
<reference evidence="2" key="1">
    <citation type="submission" date="2015-04" db="EMBL/GenBank/DDBJ databases">
        <authorList>
            <person name="Mushtaq Mamoona"/>
        </authorList>
    </citation>
    <scope>NUCLEOTIDE SEQUENCE [LARGE SCALE GENOMIC DNA]</scope>
    <source>
        <strain evidence="2">AN4859/03</strain>
    </source>
</reference>
<evidence type="ECO:0000313" key="1">
    <source>
        <dbReference type="EMBL" id="CRF32780.1"/>
    </source>
</evidence>
<dbReference type="AlphaFoldDB" id="A0A0G4K628"/>